<dbReference type="SMART" id="SM00448">
    <property type="entry name" value="REC"/>
    <property type="match status" value="1"/>
</dbReference>
<dbReference type="Proteomes" id="UP000597138">
    <property type="component" value="Unassembled WGS sequence"/>
</dbReference>
<dbReference type="InterPro" id="IPR011006">
    <property type="entry name" value="CheY-like_superfamily"/>
</dbReference>
<dbReference type="SUPFAM" id="SSF52172">
    <property type="entry name" value="CheY-like"/>
    <property type="match status" value="1"/>
</dbReference>
<organism evidence="5 6">
    <name type="scientific">Caballeronia grimmiae</name>
    <dbReference type="NCBI Taxonomy" id="1071679"/>
    <lineage>
        <taxon>Bacteria</taxon>
        <taxon>Pseudomonadati</taxon>
        <taxon>Pseudomonadota</taxon>
        <taxon>Betaproteobacteria</taxon>
        <taxon>Burkholderiales</taxon>
        <taxon>Burkholderiaceae</taxon>
        <taxon>Caballeronia</taxon>
    </lineage>
</organism>
<sequence>MKILVVDDSATVRMFYRSALAAFPTGIDEAPDGEKALAMALTQDYGLYIVDVNMSNMDGLTFVRALRARHDVMQSPVIMISTQSREQDATLAWQAGANLYLKKPVAKETLQYYVSAMTSRRAKDEQ</sequence>
<dbReference type="InterPro" id="IPR001789">
    <property type="entry name" value="Sig_transdc_resp-reg_receiver"/>
</dbReference>
<dbReference type="GO" id="GO:0000160">
    <property type="term" value="P:phosphorelay signal transduction system"/>
    <property type="evidence" value="ECO:0007669"/>
    <property type="project" value="InterPro"/>
</dbReference>
<evidence type="ECO:0000313" key="6">
    <source>
        <dbReference type="Proteomes" id="UP000027439"/>
    </source>
</evidence>
<reference evidence="4" key="4">
    <citation type="submission" date="2024-05" db="EMBL/GenBank/DDBJ databases">
        <authorList>
            <person name="Sun Q."/>
            <person name="Zhou Y."/>
        </authorList>
    </citation>
    <scope>NUCLEOTIDE SEQUENCE</scope>
    <source>
        <strain evidence="4">CGMCC 1.11013</strain>
    </source>
</reference>
<dbReference type="AlphaFoldDB" id="A0A069PCJ1"/>
<feature type="modified residue" description="4-aspartylphosphate" evidence="2">
    <location>
        <position position="51"/>
    </location>
</feature>
<evidence type="ECO:0000259" key="3">
    <source>
        <dbReference type="PROSITE" id="PS50110"/>
    </source>
</evidence>
<evidence type="ECO:0000313" key="5">
    <source>
        <dbReference type="EMBL" id="KDR35016.1"/>
    </source>
</evidence>
<accession>A0A069PCJ1</accession>
<keyword evidence="1 2" id="KW-0597">Phosphoprotein</keyword>
<evidence type="ECO:0000313" key="4">
    <source>
        <dbReference type="EMBL" id="GGD88308.1"/>
    </source>
</evidence>
<dbReference type="PANTHER" id="PTHR44591:SF25">
    <property type="entry name" value="CHEMOTAXIS TWO-COMPONENT RESPONSE REGULATOR"/>
    <property type="match status" value="1"/>
</dbReference>
<comment type="caution">
    <text evidence="5">The sequence shown here is derived from an EMBL/GenBank/DDBJ whole genome shotgun (WGS) entry which is preliminary data.</text>
</comment>
<dbReference type="Gene3D" id="3.40.50.2300">
    <property type="match status" value="1"/>
</dbReference>
<gene>
    <name evidence="4" type="primary">cheY</name>
    <name evidence="5" type="ORF">BG57_32155</name>
    <name evidence="4" type="ORF">GCM10010985_48570</name>
</gene>
<evidence type="ECO:0000313" key="7">
    <source>
        <dbReference type="Proteomes" id="UP000597138"/>
    </source>
</evidence>
<dbReference type="EMBL" id="BMEG01000010">
    <property type="protein sequence ID" value="GGD88308.1"/>
    <property type="molecule type" value="Genomic_DNA"/>
</dbReference>
<dbReference type="OrthoDB" id="9800897at2"/>
<dbReference type="PROSITE" id="PS50110">
    <property type="entry name" value="RESPONSE_REGULATORY"/>
    <property type="match status" value="1"/>
</dbReference>
<evidence type="ECO:0000256" key="1">
    <source>
        <dbReference type="ARBA" id="ARBA00022553"/>
    </source>
</evidence>
<name>A0A069PCJ1_9BURK</name>
<dbReference type="EMBL" id="JFHE01000009">
    <property type="protein sequence ID" value="KDR35016.1"/>
    <property type="molecule type" value="Genomic_DNA"/>
</dbReference>
<keyword evidence="7" id="KW-1185">Reference proteome</keyword>
<dbReference type="eggNOG" id="COG0745">
    <property type="taxonomic scope" value="Bacteria"/>
</dbReference>
<proteinExistence type="predicted"/>
<reference evidence="7" key="3">
    <citation type="journal article" date="2019" name="Int. J. Syst. Evol. Microbiol.">
        <title>The Global Catalogue of Microorganisms (GCM) 10K type strain sequencing project: providing services to taxonomists for standard genome sequencing and annotation.</title>
        <authorList>
            <consortium name="The Broad Institute Genomics Platform"/>
            <consortium name="The Broad Institute Genome Sequencing Center for Infectious Disease"/>
            <person name="Wu L."/>
            <person name="Ma J."/>
        </authorList>
    </citation>
    <scope>NUCLEOTIDE SEQUENCE [LARGE SCALE GENOMIC DNA]</scope>
    <source>
        <strain evidence="7">CGMCC 1.11013</strain>
    </source>
</reference>
<reference evidence="5 6" key="2">
    <citation type="submission" date="2014-03" db="EMBL/GenBank/DDBJ databases">
        <title>Draft Genome Sequences of Four Burkholderia Strains.</title>
        <authorList>
            <person name="Liu X.Y."/>
            <person name="Li C.X."/>
            <person name="Xu J.H."/>
        </authorList>
    </citation>
    <scope>NUCLEOTIDE SEQUENCE [LARGE SCALE GENOMIC DNA]</scope>
    <source>
        <strain evidence="5 6">R27</strain>
    </source>
</reference>
<dbReference type="STRING" id="1071679.BG57_32155"/>
<dbReference type="InterPro" id="IPR050595">
    <property type="entry name" value="Bact_response_regulator"/>
</dbReference>
<dbReference type="PANTHER" id="PTHR44591">
    <property type="entry name" value="STRESS RESPONSE REGULATOR PROTEIN 1"/>
    <property type="match status" value="1"/>
</dbReference>
<dbReference type="Proteomes" id="UP000027439">
    <property type="component" value="Unassembled WGS sequence"/>
</dbReference>
<reference evidence="4" key="1">
    <citation type="journal article" date="2014" name="Int. J. Syst. Evol. Microbiol.">
        <title>Complete genome of a new Firmicutes species belonging to the dominant human colonic microbiota ('Ruminococcus bicirculans') reveals two chromosomes and a selective capacity to utilize plant glucans.</title>
        <authorList>
            <consortium name="NISC Comparative Sequencing Program"/>
            <person name="Wegmann U."/>
            <person name="Louis P."/>
            <person name="Goesmann A."/>
            <person name="Henrissat B."/>
            <person name="Duncan S.H."/>
            <person name="Flint H.J."/>
        </authorList>
    </citation>
    <scope>NUCLEOTIDE SEQUENCE</scope>
    <source>
        <strain evidence="4">CGMCC 1.11013</strain>
    </source>
</reference>
<dbReference type="RefSeq" id="WP_035963351.1">
    <property type="nucleotide sequence ID" value="NZ_BMEG01000010.1"/>
</dbReference>
<evidence type="ECO:0000256" key="2">
    <source>
        <dbReference type="PROSITE-ProRule" id="PRU00169"/>
    </source>
</evidence>
<protein>
    <submittedName>
        <fullName evidence="5">Chemotaxis protein CheY</fullName>
    </submittedName>
    <submittedName>
        <fullName evidence="4">Response regulator</fullName>
    </submittedName>
</protein>
<dbReference type="Pfam" id="PF00072">
    <property type="entry name" value="Response_reg"/>
    <property type="match status" value="1"/>
</dbReference>
<feature type="domain" description="Response regulatory" evidence="3">
    <location>
        <begin position="2"/>
        <end position="118"/>
    </location>
</feature>